<keyword evidence="13" id="KW-1185">Reference proteome</keyword>
<evidence type="ECO:0000313" key="13">
    <source>
        <dbReference type="Proteomes" id="UP001363151"/>
    </source>
</evidence>
<keyword evidence="6 10" id="KW-0862">Zinc</keyword>
<evidence type="ECO:0000256" key="9">
    <source>
        <dbReference type="ARBA" id="ARBA00023136"/>
    </source>
</evidence>
<evidence type="ECO:0000256" key="4">
    <source>
        <dbReference type="ARBA" id="ARBA00022723"/>
    </source>
</evidence>
<evidence type="ECO:0000256" key="2">
    <source>
        <dbReference type="ARBA" id="ARBA00022670"/>
    </source>
</evidence>
<feature type="domain" description="Peptidase M48" evidence="11">
    <location>
        <begin position="75"/>
        <end position="268"/>
    </location>
</feature>
<keyword evidence="8 10" id="KW-0482">Metalloprotease</keyword>
<sequence length="286" mass="30569">MTLSLSAVAAPRRALPRLKAESFRHPLDKDLTSLVQNSPVALLETVIKRAAAPPVEQMVRLDNLANALRVSEDQFPELHASFREALRILGGLRDGAVPELYVRSDPRPNAYTLAMQGGAPFVVVTSALVDGFSAAEVQAVLAHELGHLVCEHSLWFSLGNVATALAPPLPGLGAGLEGLLQSWRRAAEFSCDRAALLVAQDPDVVNAALIKLTSGSSKDVNVEAFLEQAREYERSLGAANRLVRSAMRSSLADATHPLPVRRVAELDKFAKSTQYAAIISGGTPLA</sequence>
<dbReference type="Gene3D" id="3.30.2010.10">
    <property type="entry name" value="Metalloproteases ('zincins'), catalytic domain"/>
    <property type="match status" value="1"/>
</dbReference>
<comment type="similarity">
    <text evidence="10">Belongs to the peptidase M48 family.</text>
</comment>
<dbReference type="InterPro" id="IPR050083">
    <property type="entry name" value="HtpX_protease"/>
</dbReference>
<reference evidence="12 13" key="1">
    <citation type="submission" date="2024-03" db="EMBL/GenBank/DDBJ databases">
        <title>Aureococcus anophagefferens CCMP1851 and Kratosvirus quantuckense: Draft genome of a second virus-susceptible host strain in the model system.</title>
        <authorList>
            <person name="Chase E."/>
            <person name="Truchon A.R."/>
            <person name="Schepens W."/>
            <person name="Wilhelm S.W."/>
        </authorList>
    </citation>
    <scope>NUCLEOTIDE SEQUENCE [LARGE SCALE GENOMIC DNA]</scope>
    <source>
        <strain evidence="12 13">CCMP1851</strain>
    </source>
</reference>
<keyword evidence="1" id="KW-1003">Cell membrane</keyword>
<dbReference type="InterPro" id="IPR001915">
    <property type="entry name" value="Peptidase_M48"/>
</dbReference>
<keyword evidence="2 10" id="KW-0645">Protease</keyword>
<accession>A0ABR1FYE8</accession>
<comment type="cofactor">
    <cofactor evidence="10">
        <name>Zn(2+)</name>
        <dbReference type="ChEBI" id="CHEBI:29105"/>
    </cofactor>
    <text evidence="10">Binds 1 zinc ion per subunit.</text>
</comment>
<gene>
    <name evidence="12" type="ORF">SO694_00051110</name>
</gene>
<dbReference type="EMBL" id="JBBJCI010000204">
    <property type="protein sequence ID" value="KAK7241198.1"/>
    <property type="molecule type" value="Genomic_DNA"/>
</dbReference>
<name>A0ABR1FYE8_AURAN</name>
<keyword evidence="3" id="KW-0812">Transmembrane</keyword>
<dbReference type="Proteomes" id="UP001363151">
    <property type="component" value="Unassembled WGS sequence"/>
</dbReference>
<evidence type="ECO:0000256" key="1">
    <source>
        <dbReference type="ARBA" id="ARBA00022475"/>
    </source>
</evidence>
<dbReference type="PANTHER" id="PTHR43221:SF3">
    <property type="entry name" value="SLL1280 PROTEIN"/>
    <property type="match status" value="1"/>
</dbReference>
<proteinExistence type="inferred from homology"/>
<comment type="caution">
    <text evidence="12">The sequence shown here is derived from an EMBL/GenBank/DDBJ whole genome shotgun (WGS) entry which is preliminary data.</text>
</comment>
<organism evidence="12 13">
    <name type="scientific">Aureococcus anophagefferens</name>
    <name type="common">Harmful bloom alga</name>
    <dbReference type="NCBI Taxonomy" id="44056"/>
    <lineage>
        <taxon>Eukaryota</taxon>
        <taxon>Sar</taxon>
        <taxon>Stramenopiles</taxon>
        <taxon>Ochrophyta</taxon>
        <taxon>Pelagophyceae</taxon>
        <taxon>Pelagomonadales</taxon>
        <taxon>Pelagomonadaceae</taxon>
        <taxon>Aureococcus</taxon>
    </lineage>
</organism>
<evidence type="ECO:0000256" key="6">
    <source>
        <dbReference type="ARBA" id="ARBA00022833"/>
    </source>
</evidence>
<evidence type="ECO:0000313" key="12">
    <source>
        <dbReference type="EMBL" id="KAK7241198.1"/>
    </source>
</evidence>
<protein>
    <submittedName>
        <fullName evidence="12">M48 family peptidase</fullName>
    </submittedName>
</protein>
<keyword evidence="9" id="KW-0472">Membrane</keyword>
<dbReference type="PANTHER" id="PTHR43221">
    <property type="entry name" value="PROTEASE HTPX"/>
    <property type="match status" value="1"/>
</dbReference>
<evidence type="ECO:0000256" key="10">
    <source>
        <dbReference type="RuleBase" id="RU003983"/>
    </source>
</evidence>
<evidence type="ECO:0000256" key="5">
    <source>
        <dbReference type="ARBA" id="ARBA00022801"/>
    </source>
</evidence>
<dbReference type="CDD" id="cd07325">
    <property type="entry name" value="M48_Ste24p_like"/>
    <property type="match status" value="1"/>
</dbReference>
<keyword evidence="7" id="KW-1133">Transmembrane helix</keyword>
<evidence type="ECO:0000259" key="11">
    <source>
        <dbReference type="Pfam" id="PF01435"/>
    </source>
</evidence>
<keyword evidence="4" id="KW-0479">Metal-binding</keyword>
<keyword evidence="5 10" id="KW-0378">Hydrolase</keyword>
<dbReference type="Pfam" id="PF01435">
    <property type="entry name" value="Peptidase_M48"/>
    <property type="match status" value="1"/>
</dbReference>
<evidence type="ECO:0000256" key="8">
    <source>
        <dbReference type="ARBA" id="ARBA00023049"/>
    </source>
</evidence>
<evidence type="ECO:0000256" key="7">
    <source>
        <dbReference type="ARBA" id="ARBA00022989"/>
    </source>
</evidence>
<evidence type="ECO:0000256" key="3">
    <source>
        <dbReference type="ARBA" id="ARBA00022692"/>
    </source>
</evidence>